<keyword evidence="2" id="KW-1133">Transmembrane helix</keyword>
<evidence type="ECO:0000313" key="3">
    <source>
        <dbReference type="EMBL" id="HIX54018.1"/>
    </source>
</evidence>
<protein>
    <recommendedName>
        <fullName evidence="5">Chromosome segregation protein SMC</fullName>
    </recommendedName>
</protein>
<dbReference type="AlphaFoldDB" id="A0A9D1W7S0"/>
<proteinExistence type="predicted"/>
<keyword evidence="2" id="KW-0812">Transmembrane</keyword>
<name>A0A9D1W7S0_9SPHI</name>
<evidence type="ECO:0000256" key="1">
    <source>
        <dbReference type="SAM" id="Coils"/>
    </source>
</evidence>
<evidence type="ECO:0000256" key="2">
    <source>
        <dbReference type="SAM" id="Phobius"/>
    </source>
</evidence>
<dbReference type="EMBL" id="DXEZ01000094">
    <property type="protein sequence ID" value="HIX54018.1"/>
    <property type="molecule type" value="Genomic_DNA"/>
</dbReference>
<feature type="coiled-coil region" evidence="1">
    <location>
        <begin position="51"/>
        <end position="78"/>
    </location>
</feature>
<organism evidence="3 4">
    <name type="scientific">Candidatus Sphingobacterium stercoripullorum</name>
    <dbReference type="NCBI Taxonomy" id="2838759"/>
    <lineage>
        <taxon>Bacteria</taxon>
        <taxon>Pseudomonadati</taxon>
        <taxon>Bacteroidota</taxon>
        <taxon>Sphingobacteriia</taxon>
        <taxon>Sphingobacteriales</taxon>
        <taxon>Sphingobacteriaceae</taxon>
        <taxon>Sphingobacterium</taxon>
    </lineage>
</organism>
<accession>A0A9D1W7S0</accession>
<evidence type="ECO:0008006" key="5">
    <source>
        <dbReference type="Google" id="ProtNLM"/>
    </source>
</evidence>
<feature type="transmembrane region" description="Helical" evidence="2">
    <location>
        <begin position="23"/>
        <end position="42"/>
    </location>
</feature>
<gene>
    <name evidence="3" type="ORF">H9853_03250</name>
</gene>
<keyword evidence="2" id="KW-0472">Membrane</keyword>
<evidence type="ECO:0000313" key="4">
    <source>
        <dbReference type="Proteomes" id="UP000824156"/>
    </source>
</evidence>
<reference evidence="3" key="1">
    <citation type="journal article" date="2021" name="PeerJ">
        <title>Extensive microbial diversity within the chicken gut microbiome revealed by metagenomics and culture.</title>
        <authorList>
            <person name="Gilroy R."/>
            <person name="Ravi A."/>
            <person name="Getino M."/>
            <person name="Pursley I."/>
            <person name="Horton D.L."/>
            <person name="Alikhan N.F."/>
            <person name="Baker D."/>
            <person name="Gharbi K."/>
            <person name="Hall N."/>
            <person name="Watson M."/>
            <person name="Adriaenssens E.M."/>
            <person name="Foster-Nyarko E."/>
            <person name="Jarju S."/>
            <person name="Secka A."/>
            <person name="Antonio M."/>
            <person name="Oren A."/>
            <person name="Chaudhuri R.R."/>
            <person name="La Ragione R."/>
            <person name="Hildebrand F."/>
            <person name="Pallen M.J."/>
        </authorList>
    </citation>
    <scope>NUCLEOTIDE SEQUENCE</scope>
    <source>
        <strain evidence="3">1719</strain>
    </source>
</reference>
<feature type="coiled-coil region" evidence="1">
    <location>
        <begin position="114"/>
        <end position="183"/>
    </location>
</feature>
<reference evidence="3" key="2">
    <citation type="submission" date="2021-04" db="EMBL/GenBank/DDBJ databases">
        <authorList>
            <person name="Gilroy R."/>
        </authorList>
    </citation>
    <scope>NUCLEOTIDE SEQUENCE</scope>
    <source>
        <strain evidence="3">1719</strain>
    </source>
</reference>
<comment type="caution">
    <text evidence="3">The sequence shown here is derived from an EMBL/GenBank/DDBJ whole genome shotgun (WGS) entry which is preliminary data.</text>
</comment>
<keyword evidence="1" id="KW-0175">Coiled coil</keyword>
<sequence>MTAEDKVDGQVEQEVGKKDKPKLYFFILAILALLATNVYFYVKFKSSGEKLYTVTLQRENLQIEIDRIEAELDNIAFQEVSDNQEIVASETEARQTIAELRSSLENNNLDEVQIDDARERVIALRENVMQIHRDLDDHKLKNELLRKENELLAQQVEENNSTIENLSSQNTELSDQISQASGLKTSNIHVSGVNVKKNGRMDQESRARRIDLIQIQYTLADNPFSSIGDKDVYLRIINPKGNLIADAENVFYVHGEKLQFTLKENIDFTNKGETYQILWEDPKGFSKGAYTVLLYSDNAIMGRASIVLN</sequence>
<dbReference type="Proteomes" id="UP000824156">
    <property type="component" value="Unassembled WGS sequence"/>
</dbReference>